<sequence length="155" mass="16138">MAVVHRGLLHICAWALTTAAAATLSWFGVHSVLRGTAYDPPHALPVTAPAVGAPTSRPPAPTPAHRAPARSSPTPRPHPSSTVHGYTLRGGRVVLALGPTAATLVSAVPNSGWKMQVWPEQGWLRVTFTSASGGSASTVISTWNGHAPSVQTYEE</sequence>
<reference evidence="2" key="1">
    <citation type="submission" date="2021-06" db="EMBL/GenBank/DDBJ databases">
        <authorList>
            <person name="Arsene-Ploetze F."/>
        </authorList>
    </citation>
    <scope>NUCLEOTIDE SEQUENCE</scope>
    <source>
        <strain evidence="2">SBRY1</strain>
    </source>
</reference>
<name>A0A9W4GZB8_9ACTN</name>
<gene>
    <name evidence="2" type="ORF">SBRY_20117</name>
</gene>
<dbReference type="EMBL" id="CAJVAX010000012">
    <property type="protein sequence ID" value="CAG7625054.1"/>
    <property type="molecule type" value="Genomic_DNA"/>
</dbReference>
<feature type="region of interest" description="Disordered" evidence="1">
    <location>
        <begin position="48"/>
        <end position="84"/>
    </location>
</feature>
<dbReference type="Proteomes" id="UP001153328">
    <property type="component" value="Unassembled WGS sequence"/>
</dbReference>
<evidence type="ECO:0000313" key="3">
    <source>
        <dbReference type="Proteomes" id="UP001153328"/>
    </source>
</evidence>
<organism evidence="2 3">
    <name type="scientific">Actinacidiphila bryophytorum</name>
    <dbReference type="NCBI Taxonomy" id="1436133"/>
    <lineage>
        <taxon>Bacteria</taxon>
        <taxon>Bacillati</taxon>
        <taxon>Actinomycetota</taxon>
        <taxon>Actinomycetes</taxon>
        <taxon>Kitasatosporales</taxon>
        <taxon>Streptomycetaceae</taxon>
        <taxon>Actinacidiphila</taxon>
    </lineage>
</organism>
<evidence type="ECO:0000256" key="1">
    <source>
        <dbReference type="SAM" id="MobiDB-lite"/>
    </source>
</evidence>
<evidence type="ECO:0000313" key="2">
    <source>
        <dbReference type="EMBL" id="CAG7625054.1"/>
    </source>
</evidence>
<proteinExistence type="predicted"/>
<dbReference type="RefSeq" id="WP_205042296.1">
    <property type="nucleotide sequence ID" value="NZ_CAJVAX010000012.1"/>
</dbReference>
<comment type="caution">
    <text evidence="2">The sequence shown here is derived from an EMBL/GenBank/DDBJ whole genome shotgun (WGS) entry which is preliminary data.</text>
</comment>
<dbReference type="AlphaFoldDB" id="A0A9W4GZB8"/>
<feature type="compositionally biased region" description="Low complexity" evidence="1">
    <location>
        <begin position="63"/>
        <end position="73"/>
    </location>
</feature>
<evidence type="ECO:0008006" key="4">
    <source>
        <dbReference type="Google" id="ProtNLM"/>
    </source>
</evidence>
<protein>
    <recommendedName>
        <fullName evidence="4">Secreted protein</fullName>
    </recommendedName>
</protein>
<accession>A0A9W4GZB8</accession>
<keyword evidence="3" id="KW-1185">Reference proteome</keyword>